<dbReference type="InterPro" id="IPR000959">
    <property type="entry name" value="POLO_box_dom"/>
</dbReference>
<keyword evidence="3" id="KW-0418">Kinase</keyword>
<keyword evidence="4" id="KW-1185">Reference proteome</keyword>
<name>S9W8T5_9TRYP</name>
<protein>
    <submittedName>
        <fullName evidence="3">Protein kinase</fullName>
    </submittedName>
</protein>
<evidence type="ECO:0000313" key="4">
    <source>
        <dbReference type="Proteomes" id="UP000015354"/>
    </source>
</evidence>
<evidence type="ECO:0000313" key="3">
    <source>
        <dbReference type="EMBL" id="EPY35626.1"/>
    </source>
</evidence>
<feature type="domain" description="POLO box" evidence="2">
    <location>
        <begin position="688"/>
        <end position="766"/>
    </location>
</feature>
<dbReference type="InterPro" id="IPR058800">
    <property type="entry name" value="Znf-KKT2_KKT3"/>
</dbReference>
<dbReference type="PROSITE" id="PS50078">
    <property type="entry name" value="POLO_BOX"/>
    <property type="match status" value="2"/>
</dbReference>
<proteinExistence type="predicted"/>
<feature type="region of interest" description="Disordered" evidence="1">
    <location>
        <begin position="423"/>
        <end position="494"/>
    </location>
</feature>
<evidence type="ECO:0000259" key="2">
    <source>
        <dbReference type="PROSITE" id="PS50078"/>
    </source>
</evidence>
<dbReference type="EMBL" id="ATMH01001048">
    <property type="protein sequence ID" value="EPY35626.1"/>
    <property type="molecule type" value="Genomic_DNA"/>
</dbReference>
<evidence type="ECO:0000256" key="1">
    <source>
        <dbReference type="SAM" id="MobiDB-lite"/>
    </source>
</evidence>
<gene>
    <name evidence="3" type="ORF">STCU_01048</name>
</gene>
<dbReference type="Pfam" id="PF26235">
    <property type="entry name" value="zf-KKT2_KKT3"/>
    <property type="match status" value="1"/>
</dbReference>
<sequence length="766" mass="84979">MLQYHEAFNTLYGILSLSGAEADSRKMLMDNETAARTRLNNQMLTRGSGRRAGSTALVSENVARESTGRRGSRSMRNSVSLIDDSEEGQLVRASRDQYAVAYPGRDTATRWSLRPVISLPREFTSDIEREFRCMNNHVMTKLTSMPHNYNGFDCNVCDRGILKITSDAPAFRCYKCDYDLCMKCAFTGRFKEVNFVCVTCTKKFTTAAKLQAHSLVCRGPSCSPSPRSSSRMNTMVWEESKRPSLLEVQLPDSDEPKPRSSRQSGRATYMRTSEGGRISVGEKQVAEPEKVGAQLQQHTNANFPDLRSPSGRPRGRPRRSTSSDSYSFDLPPQVQVPERKARSNIQPRNSAELKEVLQHGSAPKGQYPEPSAYGPADPPKLNDRGEIIGIAARRRAQSVEVTEAGMITIRADVADKPGEVFRQGAVPRSNSSTRGMDAAAAAQKRPRPEDTVSIPLSPQQRQQMAGAPPQPTRGPAKPAPRTAFPTAAAMPPKNFATMRPSRYSMPNPMPSGSGRSVTPARAQHPLTHSGGAFLALPRDEHHRQQFLDDFLSGGWVRFYSFTNEDTVVMYYCLQPGRYGAMFPTEAGVGTAVLDVYSKLVLYVPCMNNESTSRNQPHPHVQTFYDEEARILTIAEAQRYLGGVLKCITAFVGEISRLKAEGLTPAAVHAAHIHQRNTNSVPRDTKFVYIRKVFPDPAGSFTLFRLSNLRSQVVCSAMVDIRWQSDRRHNVGQKYYVHADGSAEPFVVDQTGILTQVETVLSNSFRR</sequence>
<accession>S9W8T5</accession>
<comment type="caution">
    <text evidence="3">The sequence shown here is derived from an EMBL/GenBank/DDBJ whole genome shotgun (WGS) entry which is preliminary data.</text>
</comment>
<feature type="compositionally biased region" description="Low complexity" evidence="1">
    <location>
        <begin position="475"/>
        <end position="493"/>
    </location>
</feature>
<feature type="region of interest" description="Disordered" evidence="1">
    <location>
        <begin position="240"/>
        <end position="382"/>
    </location>
</feature>
<dbReference type="AlphaFoldDB" id="S9W8T5"/>
<dbReference type="OrthoDB" id="277433at2759"/>
<dbReference type="GO" id="GO:0016301">
    <property type="term" value="F:kinase activity"/>
    <property type="evidence" value="ECO:0007669"/>
    <property type="project" value="UniProtKB-KW"/>
</dbReference>
<feature type="domain" description="POLO box" evidence="2">
    <location>
        <begin position="555"/>
        <end position="656"/>
    </location>
</feature>
<reference evidence="3 4" key="1">
    <citation type="journal article" date="2013" name="PLoS ONE">
        <title>Predicting the Proteins of Angomonas deanei, Strigomonas culicis and Their Respective Endosymbionts Reveals New Aspects of the Trypanosomatidae Family.</title>
        <authorList>
            <person name="Motta M.C."/>
            <person name="Martins A.C."/>
            <person name="de Souza S.S."/>
            <person name="Catta-Preta C.M."/>
            <person name="Silva R."/>
            <person name="Klein C.C."/>
            <person name="de Almeida L.G."/>
            <person name="de Lima Cunha O."/>
            <person name="Ciapina L.P."/>
            <person name="Brocchi M."/>
            <person name="Colabardini A.C."/>
            <person name="de Araujo Lima B."/>
            <person name="Machado C.R."/>
            <person name="de Almeida Soares C.M."/>
            <person name="Probst C.M."/>
            <person name="de Menezes C.B."/>
            <person name="Thompson C.E."/>
            <person name="Bartholomeu D.C."/>
            <person name="Gradia D.F."/>
            <person name="Pavoni D.P."/>
            <person name="Grisard E.C."/>
            <person name="Fantinatti-Garboggini F."/>
            <person name="Marchini F.K."/>
            <person name="Rodrigues-Luiz G.F."/>
            <person name="Wagner G."/>
            <person name="Goldman G.H."/>
            <person name="Fietto J.L."/>
            <person name="Elias M.C."/>
            <person name="Goldman M.H."/>
            <person name="Sagot M.F."/>
            <person name="Pereira M."/>
            <person name="Stoco P.H."/>
            <person name="de Mendonca-Neto R.P."/>
            <person name="Teixeira S.M."/>
            <person name="Maciel T.E."/>
            <person name="de Oliveira Mendes T.A."/>
            <person name="Urmenyi T.P."/>
            <person name="de Souza W."/>
            <person name="Schenkman S."/>
            <person name="de Vasconcelos A.T."/>
        </authorList>
    </citation>
    <scope>NUCLEOTIDE SEQUENCE [LARGE SCALE GENOMIC DNA]</scope>
</reference>
<feature type="compositionally biased region" description="Polar residues" evidence="1">
    <location>
        <begin position="454"/>
        <end position="463"/>
    </location>
</feature>
<dbReference type="Proteomes" id="UP000015354">
    <property type="component" value="Unassembled WGS sequence"/>
</dbReference>
<keyword evidence="3" id="KW-0808">Transferase</keyword>
<organism evidence="3 4">
    <name type="scientific">Strigomonas culicis</name>
    <dbReference type="NCBI Taxonomy" id="28005"/>
    <lineage>
        <taxon>Eukaryota</taxon>
        <taxon>Discoba</taxon>
        <taxon>Euglenozoa</taxon>
        <taxon>Kinetoplastea</taxon>
        <taxon>Metakinetoplastina</taxon>
        <taxon>Trypanosomatida</taxon>
        <taxon>Trypanosomatidae</taxon>
        <taxon>Strigomonadinae</taxon>
        <taxon>Strigomonas</taxon>
    </lineage>
</organism>